<name>A0A6P5M0Y7_PHACI</name>
<keyword evidence="2" id="KW-1185">Reference proteome</keyword>
<dbReference type="Proteomes" id="UP000515140">
    <property type="component" value="Unplaced"/>
</dbReference>
<dbReference type="GeneID" id="110221847"/>
<organism evidence="2 3">
    <name type="scientific">Phascolarctos cinereus</name>
    <name type="common">Koala</name>
    <dbReference type="NCBI Taxonomy" id="38626"/>
    <lineage>
        <taxon>Eukaryota</taxon>
        <taxon>Metazoa</taxon>
        <taxon>Chordata</taxon>
        <taxon>Craniata</taxon>
        <taxon>Vertebrata</taxon>
        <taxon>Euteleostomi</taxon>
        <taxon>Mammalia</taxon>
        <taxon>Metatheria</taxon>
        <taxon>Diprotodontia</taxon>
        <taxon>Phascolarctidae</taxon>
        <taxon>Phascolarctos</taxon>
    </lineage>
</organism>
<feature type="compositionally biased region" description="Basic and acidic residues" evidence="1">
    <location>
        <begin position="173"/>
        <end position="189"/>
    </location>
</feature>
<gene>
    <name evidence="3" type="primary">LOC110221847</name>
</gene>
<accession>A0A6P5M0Y7</accession>
<reference evidence="3" key="1">
    <citation type="submission" date="2025-08" db="UniProtKB">
        <authorList>
            <consortium name="RefSeq"/>
        </authorList>
    </citation>
    <scope>IDENTIFICATION</scope>
    <source>
        <tissue evidence="3">Spleen</tissue>
    </source>
</reference>
<evidence type="ECO:0000313" key="2">
    <source>
        <dbReference type="Proteomes" id="UP000515140"/>
    </source>
</evidence>
<protein>
    <submittedName>
        <fullName evidence="3">Uncharacterized protein LOC110221847</fullName>
    </submittedName>
</protein>
<dbReference type="KEGG" id="pcw:110221847"/>
<sequence length="264" mass="28332">MAVMIRGRYLKGLRGLKGRRRKGRLNSGSSGGDAERLRGGAKGTREEEQGGTRWGLEGRNREAGGGGRRLKARAPGRGKGVALSLLRAGPKRWSCSPALARARLWPLISKTPAWEICDSEPESPASSTAEGPGDPEEARAGSRALVPLQGPWLLRCESSLGKGRGERRRRSQVLHELRPGEYPRTREAETEGGIRGPPANAAEQLPEKLGRWAGPPELSTGSAGGIRTKSEGALLDGMVRICYVPEVGLVAGKPCHSSPRRCWL</sequence>
<proteinExistence type="predicted"/>
<dbReference type="RefSeq" id="XP_020862169.1">
    <property type="nucleotide sequence ID" value="XM_021006510.1"/>
</dbReference>
<dbReference type="InParanoid" id="A0A6P5M0Y7"/>
<evidence type="ECO:0000313" key="3">
    <source>
        <dbReference type="RefSeq" id="XP_020862169.1"/>
    </source>
</evidence>
<feature type="region of interest" description="Disordered" evidence="1">
    <location>
        <begin position="117"/>
        <end position="139"/>
    </location>
</feature>
<dbReference type="AlphaFoldDB" id="A0A6P5M0Y7"/>
<feature type="region of interest" description="Disordered" evidence="1">
    <location>
        <begin position="163"/>
        <end position="201"/>
    </location>
</feature>
<feature type="region of interest" description="Disordered" evidence="1">
    <location>
        <begin position="18"/>
        <end position="78"/>
    </location>
</feature>
<feature type="compositionally biased region" description="Basic and acidic residues" evidence="1">
    <location>
        <begin position="33"/>
        <end position="62"/>
    </location>
</feature>
<evidence type="ECO:0000256" key="1">
    <source>
        <dbReference type="SAM" id="MobiDB-lite"/>
    </source>
</evidence>